<dbReference type="EMBL" id="JASMQC010000017">
    <property type="protein sequence ID" value="KAK1939004.1"/>
    <property type="molecule type" value="Genomic_DNA"/>
</dbReference>
<evidence type="ECO:0000259" key="4">
    <source>
        <dbReference type="Pfam" id="PF20147"/>
    </source>
</evidence>
<comment type="caution">
    <text evidence="5">The sequence shown here is derived from an EMBL/GenBank/DDBJ whole genome shotgun (WGS) entry which is preliminary data.</text>
</comment>
<evidence type="ECO:0000256" key="1">
    <source>
        <dbReference type="ARBA" id="ARBA00004340"/>
    </source>
</evidence>
<protein>
    <recommendedName>
        <fullName evidence="4">Crinkler effector protein N-terminal domain-containing protein</fullName>
    </recommendedName>
</protein>
<accession>A0AAD9GID9</accession>
<name>A0AAD9GID9_9STRA</name>
<evidence type="ECO:0000256" key="2">
    <source>
        <dbReference type="ARBA" id="ARBA00004613"/>
    </source>
</evidence>
<dbReference type="GO" id="GO:0005576">
    <property type="term" value="C:extracellular region"/>
    <property type="evidence" value="ECO:0007669"/>
    <property type="project" value="UniProtKB-SubCell"/>
</dbReference>
<sequence>MKLFYAIVNAVGSPFPVDIDANEYVGDLKKKIRKEKKNKLKNVDADDLVLFLAKKDKGKGTWLTAADVTSVRDALAAQDYRLMDSTLQLTASRDPRESRNRQNVFRLCDPVDSCSYWNDDCV</sequence>
<reference evidence="5" key="1">
    <citation type="submission" date="2023-08" db="EMBL/GenBank/DDBJ databases">
        <title>Reference Genome Resource for the Citrus Pathogen Phytophthora citrophthora.</title>
        <authorList>
            <person name="Moller H."/>
            <person name="Coetzee B."/>
            <person name="Rose L.J."/>
            <person name="Van Niekerk J.M."/>
        </authorList>
    </citation>
    <scope>NUCLEOTIDE SEQUENCE</scope>
    <source>
        <strain evidence="5">STE-U-9442</strain>
    </source>
</reference>
<evidence type="ECO:0000256" key="3">
    <source>
        <dbReference type="ARBA" id="ARBA00022525"/>
    </source>
</evidence>
<dbReference type="Pfam" id="PF20147">
    <property type="entry name" value="Crinkler"/>
    <property type="match status" value="1"/>
</dbReference>
<keyword evidence="6" id="KW-1185">Reference proteome</keyword>
<organism evidence="5 6">
    <name type="scientific">Phytophthora citrophthora</name>
    <dbReference type="NCBI Taxonomy" id="4793"/>
    <lineage>
        <taxon>Eukaryota</taxon>
        <taxon>Sar</taxon>
        <taxon>Stramenopiles</taxon>
        <taxon>Oomycota</taxon>
        <taxon>Peronosporomycetes</taxon>
        <taxon>Peronosporales</taxon>
        <taxon>Peronosporaceae</taxon>
        <taxon>Phytophthora</taxon>
    </lineage>
</organism>
<dbReference type="GO" id="GO:0043657">
    <property type="term" value="C:host cell"/>
    <property type="evidence" value="ECO:0007669"/>
    <property type="project" value="UniProtKB-SubCell"/>
</dbReference>
<evidence type="ECO:0000313" key="5">
    <source>
        <dbReference type="EMBL" id="KAK1939004.1"/>
    </source>
</evidence>
<dbReference type="InterPro" id="IPR045379">
    <property type="entry name" value="Crinkler_N"/>
</dbReference>
<keyword evidence="3" id="KW-0964">Secreted</keyword>
<proteinExistence type="predicted"/>
<feature type="domain" description="Crinkler effector protein N-terminal" evidence="4">
    <location>
        <begin position="1"/>
        <end position="90"/>
    </location>
</feature>
<evidence type="ECO:0000313" key="6">
    <source>
        <dbReference type="Proteomes" id="UP001259832"/>
    </source>
</evidence>
<dbReference type="Proteomes" id="UP001259832">
    <property type="component" value="Unassembled WGS sequence"/>
</dbReference>
<dbReference type="AlphaFoldDB" id="A0AAD9GID9"/>
<comment type="subcellular location">
    <subcellularLocation>
        <location evidence="1">Host cell</location>
    </subcellularLocation>
    <subcellularLocation>
        <location evidence="2">Secreted</location>
    </subcellularLocation>
</comment>
<gene>
    <name evidence="5" type="ORF">P3T76_009079</name>
</gene>